<name>A0ABZ1IN20_9ACTN</name>
<dbReference type="Proteomes" id="UP001622690">
    <property type="component" value="Chromosome"/>
</dbReference>
<accession>A0ABZ1IN20</accession>
<dbReference type="EMBL" id="CP108125">
    <property type="protein sequence ID" value="WTO81016.1"/>
    <property type="molecule type" value="Genomic_DNA"/>
</dbReference>
<evidence type="ECO:0000313" key="2">
    <source>
        <dbReference type="Proteomes" id="UP001622690"/>
    </source>
</evidence>
<organism evidence="1 2">
    <name type="scientific">Streptomyces nigra</name>
    <dbReference type="NCBI Taxonomy" id="1827580"/>
    <lineage>
        <taxon>Bacteria</taxon>
        <taxon>Bacillati</taxon>
        <taxon>Actinomycetota</taxon>
        <taxon>Actinomycetes</taxon>
        <taxon>Kitasatosporales</taxon>
        <taxon>Streptomycetaceae</taxon>
        <taxon>Streptomyces</taxon>
    </lineage>
</organism>
<dbReference type="RefSeq" id="WP_406255973.1">
    <property type="nucleotide sequence ID" value="NZ_CP108125.1"/>
</dbReference>
<proteinExistence type="predicted"/>
<sequence>MLMMRQRVRKLRLAAVSAVAVVLASGWVLIREWSELPSVPSSVAQSVQSEDVRILAEREGTNPGNDWEQSYVLVATSPYAEPVDAIEGALRSTGWVTSRGDSDPLVLGGDRPKNHPEYGVTVQRLDSFIDSSCFEYEDVCEEFKKAARGKGLEFFVVDFIPYV</sequence>
<reference evidence="1 2" key="1">
    <citation type="submission" date="2022-10" db="EMBL/GenBank/DDBJ databases">
        <title>The complete genomes of actinobacterial strains from the NBC collection.</title>
        <authorList>
            <person name="Joergensen T.S."/>
            <person name="Alvarez Arevalo M."/>
            <person name="Sterndorff E.B."/>
            <person name="Faurdal D."/>
            <person name="Vuksanovic O."/>
            <person name="Mourched A.-S."/>
            <person name="Charusanti P."/>
            <person name="Shaw S."/>
            <person name="Blin K."/>
            <person name="Weber T."/>
        </authorList>
    </citation>
    <scope>NUCLEOTIDE SEQUENCE [LARGE SCALE GENOMIC DNA]</scope>
    <source>
        <strain evidence="1 2">NBC_00206</strain>
    </source>
</reference>
<protein>
    <submittedName>
        <fullName evidence="1">Uncharacterized protein</fullName>
    </submittedName>
</protein>
<gene>
    <name evidence="1" type="ORF">OHU27_00720</name>
</gene>
<evidence type="ECO:0000313" key="1">
    <source>
        <dbReference type="EMBL" id="WTO81016.1"/>
    </source>
</evidence>
<keyword evidence="2" id="KW-1185">Reference proteome</keyword>